<organism evidence="1 2">
    <name type="scientific">Planktothrix serta PCC 8927</name>
    <dbReference type="NCBI Taxonomy" id="671068"/>
    <lineage>
        <taxon>Bacteria</taxon>
        <taxon>Bacillati</taxon>
        <taxon>Cyanobacteriota</taxon>
        <taxon>Cyanophyceae</taxon>
        <taxon>Oscillatoriophycideae</taxon>
        <taxon>Oscillatoriales</taxon>
        <taxon>Microcoleaceae</taxon>
        <taxon>Planktothrix</taxon>
    </lineage>
</organism>
<dbReference type="EMBL" id="CZCU02000169">
    <property type="protein sequence ID" value="VXD25782.1"/>
    <property type="molecule type" value="Genomic_DNA"/>
</dbReference>
<evidence type="ECO:0000313" key="1">
    <source>
        <dbReference type="EMBL" id="VXD25782.1"/>
    </source>
</evidence>
<reference evidence="1" key="1">
    <citation type="submission" date="2019-10" db="EMBL/GenBank/DDBJ databases">
        <authorList>
            <consortium name="Genoscope - CEA"/>
            <person name="William W."/>
        </authorList>
    </citation>
    <scope>NUCLEOTIDE SEQUENCE [LARGE SCALE GENOMIC DNA]</scope>
    <source>
        <strain evidence="1">BBR_PRJEB10992</strain>
    </source>
</reference>
<dbReference type="RefSeq" id="WP_083626975.1">
    <property type="nucleotide sequence ID" value="NZ_LR734888.1"/>
</dbReference>
<comment type="caution">
    <text evidence="1">The sequence shown here is derived from an EMBL/GenBank/DDBJ whole genome shotgun (WGS) entry which is preliminary data.</text>
</comment>
<dbReference type="AlphaFoldDB" id="A0A7Z9BZP3"/>
<gene>
    <name evidence="1" type="ORF">PL8927_900093</name>
</gene>
<accession>A0A7Z9BZP3</accession>
<protein>
    <submittedName>
        <fullName evidence="1">Uncharacterized protein</fullName>
    </submittedName>
</protein>
<evidence type="ECO:0000313" key="2">
    <source>
        <dbReference type="Proteomes" id="UP000184550"/>
    </source>
</evidence>
<sequence>MAICLQEQIVGYFDSESLVQRLRQEKKEVLEQVREQGFNFGIKSASSLSYPEFHRIECLSVAGVNTDSEAFAEMWELLDSRHYQKEMRLDKGAVSNLLPCDDDNKAAFVNSWMAGVLLVWNQIKNQVDEEAIQ</sequence>
<dbReference type="Proteomes" id="UP000184550">
    <property type="component" value="Unassembled WGS sequence"/>
</dbReference>
<keyword evidence="2" id="KW-1185">Reference proteome</keyword>
<proteinExistence type="predicted"/>
<dbReference type="OrthoDB" id="457141at2"/>
<name>A0A7Z9BZP3_9CYAN</name>